<dbReference type="Gene3D" id="6.10.250.2140">
    <property type="match status" value="1"/>
</dbReference>
<reference evidence="2" key="1">
    <citation type="journal article" date="2020" name="mSystems">
        <title>Genome- and Community-Level Interaction Insights into Carbon Utilization and Element Cycling Functions of Hydrothermarchaeota in Hydrothermal Sediment.</title>
        <authorList>
            <person name="Zhou Z."/>
            <person name="Liu Y."/>
            <person name="Xu W."/>
            <person name="Pan J."/>
            <person name="Luo Z.H."/>
            <person name="Li M."/>
        </authorList>
    </citation>
    <scope>NUCLEOTIDE SEQUENCE [LARGE SCALE GENOMIC DNA]</scope>
    <source>
        <strain evidence="2">HyVt-443</strain>
    </source>
</reference>
<dbReference type="EMBL" id="DRKP01000050">
    <property type="protein sequence ID" value="HEB95608.1"/>
    <property type="molecule type" value="Genomic_DNA"/>
</dbReference>
<comment type="caution">
    <text evidence="2">The sequence shown here is derived from an EMBL/GenBank/DDBJ whole genome shotgun (WGS) entry which is preliminary data.</text>
</comment>
<protein>
    <submittedName>
        <fullName evidence="2">YfdX family protein</fullName>
    </submittedName>
</protein>
<feature type="signal peptide" evidence="1">
    <location>
        <begin position="1"/>
        <end position="22"/>
    </location>
</feature>
<dbReference type="Proteomes" id="UP000886251">
    <property type="component" value="Unassembled WGS sequence"/>
</dbReference>
<feature type="chain" id="PRO_5032376801" evidence="1">
    <location>
        <begin position="23"/>
        <end position="423"/>
    </location>
</feature>
<evidence type="ECO:0000256" key="1">
    <source>
        <dbReference type="SAM" id="SignalP"/>
    </source>
</evidence>
<name>A0A831RLH6_9GAMM</name>
<gene>
    <name evidence="2" type="ORF">ENI96_04155</name>
</gene>
<organism evidence="2">
    <name type="scientific">Sedimenticola thiotaurini</name>
    <dbReference type="NCBI Taxonomy" id="1543721"/>
    <lineage>
        <taxon>Bacteria</taxon>
        <taxon>Pseudomonadati</taxon>
        <taxon>Pseudomonadota</taxon>
        <taxon>Gammaproteobacteria</taxon>
        <taxon>Chromatiales</taxon>
        <taxon>Sedimenticolaceae</taxon>
        <taxon>Sedimenticola</taxon>
    </lineage>
</organism>
<keyword evidence="1" id="KW-0732">Signal</keyword>
<dbReference type="Pfam" id="PF10938">
    <property type="entry name" value="YfdX"/>
    <property type="match status" value="1"/>
</dbReference>
<evidence type="ECO:0000313" key="2">
    <source>
        <dbReference type="EMBL" id="HEB95608.1"/>
    </source>
</evidence>
<proteinExistence type="predicted"/>
<dbReference type="InterPro" id="IPR021236">
    <property type="entry name" value="Uncharacterised_YfdX"/>
</dbReference>
<accession>A0A831RLH6</accession>
<dbReference type="AlphaFoldDB" id="A0A831RLH6"/>
<sequence>MNRLARKLLPLAISLVLGTAAAGVAATPKPAAGLQESVTIEPGRTISPHQADIISRSAAKVLVHIAEARSAIQAKDRTRADKALGEARALLEIIRAESPTSKVIDHITVARKHLDYKETETVEADLVPIYADLMEIEDLVPVQSARQKLEQAGKALKKGDKKAATTALSAVQNALIYTELDLPVHSTERHVISAQQKLVDGHFAQADRELDAAEAGVVYLSIDVVSPLAQARRGLYLARQDYAARHYGEVKRDLASARRWLERAASGADKATVAAANDLKRQIDDITARLGKADKGLEKPIEGAWRKAQAMAEREAEKASIGWAGKRPDSDIRADLIDAKQHVAFAENMQFYAESDPADIFQTLDRAKAELDRVAAAGTLDAKGRQELEQAQKELASIRQDPKRHNLYDIVRSRLRGLIHHNF</sequence>